<accession>A0ABV1SUS2</accession>
<evidence type="ECO:0000256" key="3">
    <source>
        <dbReference type="ARBA" id="ARBA00023125"/>
    </source>
</evidence>
<evidence type="ECO:0000313" key="7">
    <source>
        <dbReference type="EMBL" id="MER6165478.1"/>
    </source>
</evidence>
<dbReference type="PANTHER" id="PTHR30419">
    <property type="entry name" value="HTH-TYPE TRANSCRIPTIONAL REGULATOR YBHD"/>
    <property type="match status" value="1"/>
</dbReference>
<name>A0ABV1SUS2_9ACTN</name>
<dbReference type="PROSITE" id="PS50931">
    <property type="entry name" value="HTH_LYSR"/>
    <property type="match status" value="1"/>
</dbReference>
<dbReference type="Proteomes" id="UP001496720">
    <property type="component" value="Unassembled WGS sequence"/>
</dbReference>
<dbReference type="RefSeq" id="WP_352147274.1">
    <property type="nucleotide sequence ID" value="NZ_JBEOZY010000010.1"/>
</dbReference>
<dbReference type="SUPFAM" id="SSF53850">
    <property type="entry name" value="Periplasmic binding protein-like II"/>
    <property type="match status" value="1"/>
</dbReference>
<dbReference type="InterPro" id="IPR000847">
    <property type="entry name" value="LysR_HTH_N"/>
</dbReference>
<gene>
    <name evidence="7" type="ORF">ABT188_13040</name>
</gene>
<sequence length="322" mass="34907">MTPTTGPSSASDSPSARTSPMSPPAMTLNQLRAFLAAARLGTFSAAATELRTTQPSVSELVKRMEDHYGVPLFTRRPRRLVLTAAGEELVPYAQRATEAAEGADQALRSLTSLDGGVATFGLLRNADYYFLSELLENFHARHPKVRLRIVGLNSVEVAEAVSAGDLEAGLVVLPIDAEGLDVTPLLRDEVVYTSADPGRTARPVTMADLARAKLILYDAHYGWRDPTRRQLAERAQVEGVTLSAVIEVEHVESALHIVSRGAGDTLVSRAVARSRAFPENLHTVSLAEPLYDTIAVVRRQGAILSPATREITRLARRMLLTH</sequence>
<feature type="region of interest" description="Disordered" evidence="5">
    <location>
        <begin position="1"/>
        <end position="25"/>
    </location>
</feature>
<dbReference type="EMBL" id="JBEOZY010000010">
    <property type="protein sequence ID" value="MER6165478.1"/>
    <property type="molecule type" value="Genomic_DNA"/>
</dbReference>
<dbReference type="InterPro" id="IPR005119">
    <property type="entry name" value="LysR_subst-bd"/>
</dbReference>
<comment type="caution">
    <text evidence="7">The sequence shown here is derived from an EMBL/GenBank/DDBJ whole genome shotgun (WGS) entry which is preliminary data.</text>
</comment>
<keyword evidence="8" id="KW-1185">Reference proteome</keyword>
<feature type="domain" description="HTH lysR-type" evidence="6">
    <location>
        <begin position="26"/>
        <end position="83"/>
    </location>
</feature>
<reference evidence="7 8" key="1">
    <citation type="submission" date="2024-06" db="EMBL/GenBank/DDBJ databases">
        <title>The Natural Products Discovery Center: Release of the First 8490 Sequenced Strains for Exploring Actinobacteria Biosynthetic Diversity.</title>
        <authorList>
            <person name="Kalkreuter E."/>
            <person name="Kautsar S.A."/>
            <person name="Yang D."/>
            <person name="Bader C.D."/>
            <person name="Teijaro C.N."/>
            <person name="Fluegel L."/>
            <person name="Davis C.M."/>
            <person name="Simpson J.R."/>
            <person name="Lauterbach L."/>
            <person name="Steele A.D."/>
            <person name="Gui C."/>
            <person name="Meng S."/>
            <person name="Li G."/>
            <person name="Viehrig K."/>
            <person name="Ye F."/>
            <person name="Su P."/>
            <person name="Kiefer A.F."/>
            <person name="Nichols A."/>
            <person name="Cepeda A.J."/>
            <person name="Yan W."/>
            <person name="Fan B."/>
            <person name="Jiang Y."/>
            <person name="Adhikari A."/>
            <person name="Zheng C.-J."/>
            <person name="Schuster L."/>
            <person name="Cowan T.M."/>
            <person name="Smanski M.J."/>
            <person name="Chevrette M.G."/>
            <person name="De Carvalho L.P.S."/>
            <person name="Shen B."/>
        </authorList>
    </citation>
    <scope>NUCLEOTIDE SEQUENCE [LARGE SCALE GENOMIC DNA]</scope>
    <source>
        <strain evidence="7 8">NPDC001615</strain>
    </source>
</reference>
<organism evidence="7 8">
    <name type="scientific">Streptomyces violaceorubidus</name>
    <dbReference type="NCBI Taxonomy" id="284042"/>
    <lineage>
        <taxon>Bacteria</taxon>
        <taxon>Bacillati</taxon>
        <taxon>Actinomycetota</taxon>
        <taxon>Actinomycetes</taxon>
        <taxon>Kitasatosporales</taxon>
        <taxon>Streptomycetaceae</taxon>
        <taxon>Streptomyces</taxon>
    </lineage>
</organism>
<dbReference type="Pfam" id="PF03466">
    <property type="entry name" value="LysR_substrate"/>
    <property type="match status" value="1"/>
</dbReference>
<protein>
    <submittedName>
        <fullName evidence="7">LysR family transcriptional regulator</fullName>
    </submittedName>
</protein>
<dbReference type="PRINTS" id="PR00039">
    <property type="entry name" value="HTHLYSR"/>
</dbReference>
<keyword evidence="4" id="KW-0804">Transcription</keyword>
<evidence type="ECO:0000256" key="4">
    <source>
        <dbReference type="ARBA" id="ARBA00023163"/>
    </source>
</evidence>
<evidence type="ECO:0000256" key="2">
    <source>
        <dbReference type="ARBA" id="ARBA00023015"/>
    </source>
</evidence>
<dbReference type="SUPFAM" id="SSF46785">
    <property type="entry name" value="Winged helix' DNA-binding domain"/>
    <property type="match status" value="1"/>
</dbReference>
<keyword evidence="2" id="KW-0805">Transcription regulation</keyword>
<dbReference type="Gene3D" id="1.10.10.10">
    <property type="entry name" value="Winged helix-like DNA-binding domain superfamily/Winged helix DNA-binding domain"/>
    <property type="match status" value="1"/>
</dbReference>
<keyword evidence="3" id="KW-0238">DNA-binding</keyword>
<comment type="similarity">
    <text evidence="1">Belongs to the LysR transcriptional regulatory family.</text>
</comment>
<dbReference type="CDD" id="cd05466">
    <property type="entry name" value="PBP2_LTTR_substrate"/>
    <property type="match status" value="1"/>
</dbReference>
<evidence type="ECO:0000259" key="6">
    <source>
        <dbReference type="PROSITE" id="PS50931"/>
    </source>
</evidence>
<feature type="compositionally biased region" description="Low complexity" evidence="5">
    <location>
        <begin position="1"/>
        <end position="20"/>
    </location>
</feature>
<evidence type="ECO:0000313" key="8">
    <source>
        <dbReference type="Proteomes" id="UP001496720"/>
    </source>
</evidence>
<dbReference type="InterPro" id="IPR050950">
    <property type="entry name" value="HTH-type_LysR_regulators"/>
</dbReference>
<dbReference type="Pfam" id="PF00126">
    <property type="entry name" value="HTH_1"/>
    <property type="match status" value="1"/>
</dbReference>
<proteinExistence type="inferred from homology"/>
<evidence type="ECO:0000256" key="5">
    <source>
        <dbReference type="SAM" id="MobiDB-lite"/>
    </source>
</evidence>
<dbReference type="InterPro" id="IPR036388">
    <property type="entry name" value="WH-like_DNA-bd_sf"/>
</dbReference>
<dbReference type="InterPro" id="IPR036390">
    <property type="entry name" value="WH_DNA-bd_sf"/>
</dbReference>
<evidence type="ECO:0000256" key="1">
    <source>
        <dbReference type="ARBA" id="ARBA00009437"/>
    </source>
</evidence>
<dbReference type="Gene3D" id="3.40.190.290">
    <property type="match status" value="1"/>
</dbReference>